<dbReference type="FunFam" id="3.40.190.10:FF:000095">
    <property type="entry name" value="Lactotransferrin"/>
    <property type="match status" value="1"/>
</dbReference>
<reference evidence="5" key="1">
    <citation type="submission" date="2011-05" db="EMBL/GenBank/DDBJ databases">
        <authorList>
            <person name="Richards S.R."/>
            <person name="Qu J."/>
            <person name="Jiang H."/>
            <person name="Jhangiani S.N."/>
            <person name="Agravi P."/>
            <person name="Goodspeed R."/>
            <person name="Gross S."/>
            <person name="Mandapat C."/>
            <person name="Jackson L."/>
            <person name="Mathew T."/>
            <person name="Pu L."/>
            <person name="Thornton R."/>
            <person name="Saada N."/>
            <person name="Wilczek-Boney K.B."/>
            <person name="Lee S."/>
            <person name="Kovar C."/>
            <person name="Wu Y."/>
            <person name="Scherer S.E."/>
            <person name="Worley K.C."/>
            <person name="Muzny D.M."/>
            <person name="Gibbs R."/>
        </authorList>
    </citation>
    <scope>NUCLEOTIDE SEQUENCE</scope>
    <source>
        <strain evidence="5">Brora</strain>
    </source>
</reference>
<dbReference type="SUPFAM" id="SSF53850">
    <property type="entry name" value="Periplasmic binding protein-like II"/>
    <property type="match status" value="2"/>
</dbReference>
<dbReference type="CDD" id="cd13529">
    <property type="entry name" value="PBP2_transferrin"/>
    <property type="match status" value="1"/>
</dbReference>
<dbReference type="GO" id="GO:0055037">
    <property type="term" value="C:recycling endosome"/>
    <property type="evidence" value="ECO:0007669"/>
    <property type="project" value="TreeGrafter"/>
</dbReference>
<keyword evidence="5" id="KW-1185">Reference proteome</keyword>
<comment type="subcellular location">
    <subcellularLocation>
        <location evidence="1">Secreted</location>
    </subcellularLocation>
</comment>
<sequence length="475" mass="53243">MVQNFTAENKDFSDNYRLLCPNGSLNHVNKSCHWGARPNSLIITRSNLPAEMKTELQTKLIELVRQKPRITFLVGTILSNLDSVGLRIISGSIQDHLDKANFTLTMNKPLPGTCKQKYSRFCVSSEVDMAKCKDFKNAAFAARLRPTLECMFVQDCNKHVIDNEADFIVSGLKNSYDLLTDKTFTSAMVETFPQNKQNYYLVAVIKSNSTIKTLKELQGKKSCHSNFKCGASWYVPKGILASKKLIKGPACQMDKQMSEFFSASCVPNAPKDLVKLCSLCKGDVQNKNKCTDSDEYEGFIGAFRCLVQGGGDIAFIPHSLVRFMTNNPEVNQSWAKGLKSTDFKLLCTTDEVKTIEDFKTCNWANIPGKQLLFSSKIDDSLRQSILLMLTRANSSFGLSSTTFKLYSKYQNSTDVIFSNGTTGLIIQQKTAIKDILGENVVKLMDSTNCKNEAYKIQNNFLILILASLTILRYIW</sequence>
<dbReference type="PROSITE" id="PS51408">
    <property type="entry name" value="TRANSFERRIN_LIKE_4"/>
    <property type="match status" value="1"/>
</dbReference>
<dbReference type="EnsemblMetazoa" id="SMAR000800-RA">
    <property type="protein sequence ID" value="SMAR000800-PA"/>
    <property type="gene ID" value="SMAR000800"/>
</dbReference>
<evidence type="ECO:0000313" key="4">
    <source>
        <dbReference type="EnsemblMetazoa" id="SMAR000800-PA"/>
    </source>
</evidence>
<dbReference type="InterPro" id="IPR001156">
    <property type="entry name" value="Transferrin-like_dom"/>
</dbReference>
<name>T1IIU7_STRMM</name>
<dbReference type="Pfam" id="PF00405">
    <property type="entry name" value="Transferrin"/>
    <property type="match status" value="1"/>
</dbReference>
<accession>T1IIU7</accession>
<dbReference type="EMBL" id="JH430212">
    <property type="status" value="NOT_ANNOTATED_CDS"/>
    <property type="molecule type" value="Genomic_DNA"/>
</dbReference>
<dbReference type="PANTHER" id="PTHR11485">
    <property type="entry name" value="TRANSFERRIN"/>
    <property type="match status" value="1"/>
</dbReference>
<dbReference type="GO" id="GO:0005886">
    <property type="term" value="C:plasma membrane"/>
    <property type="evidence" value="ECO:0007669"/>
    <property type="project" value="TreeGrafter"/>
</dbReference>
<evidence type="ECO:0000256" key="2">
    <source>
        <dbReference type="ARBA" id="ARBA00022525"/>
    </source>
</evidence>
<keyword evidence="2" id="KW-0964">Secreted</keyword>
<dbReference type="STRING" id="126957.T1IIU7"/>
<dbReference type="Proteomes" id="UP000014500">
    <property type="component" value="Unassembled WGS sequence"/>
</dbReference>
<dbReference type="Gene3D" id="3.40.190.10">
    <property type="entry name" value="Periplasmic binding protein-like II"/>
    <property type="match status" value="3"/>
</dbReference>
<dbReference type="PhylomeDB" id="T1IIU7"/>
<dbReference type="eggNOG" id="ENOG502QSZB">
    <property type="taxonomic scope" value="Eukaryota"/>
</dbReference>
<evidence type="ECO:0000256" key="1">
    <source>
        <dbReference type="ARBA" id="ARBA00004613"/>
    </source>
</evidence>
<reference evidence="4" key="2">
    <citation type="submission" date="2015-02" db="UniProtKB">
        <authorList>
            <consortium name="EnsemblMetazoa"/>
        </authorList>
    </citation>
    <scope>IDENTIFICATION</scope>
</reference>
<dbReference type="SMART" id="SM00094">
    <property type="entry name" value="TR_FER"/>
    <property type="match status" value="1"/>
</dbReference>
<proteinExistence type="predicted"/>
<dbReference type="GO" id="GO:0006826">
    <property type="term" value="P:iron ion transport"/>
    <property type="evidence" value="ECO:0007669"/>
    <property type="project" value="TreeGrafter"/>
</dbReference>
<protein>
    <recommendedName>
        <fullName evidence="3">Transferrin-like domain-containing protein</fullName>
    </recommendedName>
</protein>
<feature type="domain" description="Transferrin-like" evidence="3">
    <location>
        <begin position="119"/>
        <end position="449"/>
    </location>
</feature>
<dbReference type="AlphaFoldDB" id="T1IIU7"/>
<dbReference type="HOGENOM" id="CLU_011309_2_0_1"/>
<dbReference type="GO" id="GO:0005615">
    <property type="term" value="C:extracellular space"/>
    <property type="evidence" value="ECO:0007669"/>
    <property type="project" value="TreeGrafter"/>
</dbReference>
<evidence type="ECO:0000259" key="3">
    <source>
        <dbReference type="PROSITE" id="PS51408"/>
    </source>
</evidence>
<dbReference type="OMA" id="FRMYNIF"/>
<organism evidence="4 5">
    <name type="scientific">Strigamia maritima</name>
    <name type="common">European centipede</name>
    <name type="synonym">Geophilus maritimus</name>
    <dbReference type="NCBI Taxonomy" id="126957"/>
    <lineage>
        <taxon>Eukaryota</taxon>
        <taxon>Metazoa</taxon>
        <taxon>Ecdysozoa</taxon>
        <taxon>Arthropoda</taxon>
        <taxon>Myriapoda</taxon>
        <taxon>Chilopoda</taxon>
        <taxon>Pleurostigmophora</taxon>
        <taxon>Geophilomorpha</taxon>
        <taxon>Linotaeniidae</taxon>
        <taxon>Strigamia</taxon>
    </lineage>
</organism>
<dbReference type="GO" id="GO:0005769">
    <property type="term" value="C:early endosome"/>
    <property type="evidence" value="ECO:0007669"/>
    <property type="project" value="TreeGrafter"/>
</dbReference>
<dbReference type="PRINTS" id="PR00422">
    <property type="entry name" value="TRANSFERRIN"/>
</dbReference>
<evidence type="ECO:0000313" key="5">
    <source>
        <dbReference type="Proteomes" id="UP000014500"/>
    </source>
</evidence>
<dbReference type="PANTHER" id="PTHR11485:SF57">
    <property type="entry name" value="TRANSFERRIN"/>
    <property type="match status" value="1"/>
</dbReference>